<reference evidence="2" key="1">
    <citation type="journal article" date="2019" name="Int. J. Syst. Evol. Microbiol.">
        <title>The Global Catalogue of Microorganisms (GCM) 10K type strain sequencing project: providing services to taxonomists for standard genome sequencing and annotation.</title>
        <authorList>
            <consortium name="The Broad Institute Genomics Platform"/>
            <consortium name="The Broad Institute Genome Sequencing Center for Infectious Disease"/>
            <person name="Wu L."/>
            <person name="Ma J."/>
        </authorList>
    </citation>
    <scope>NUCLEOTIDE SEQUENCE [LARGE SCALE GENOMIC DNA]</scope>
    <source>
        <strain evidence="2">CGMCC 1.15288</strain>
    </source>
</reference>
<protein>
    <recommendedName>
        <fullName evidence="3">Por secretion system C-terminal sorting domain-containing protein</fullName>
    </recommendedName>
</protein>
<dbReference type="Gene3D" id="2.60.120.260">
    <property type="entry name" value="Galactose-binding domain-like"/>
    <property type="match status" value="1"/>
</dbReference>
<accession>A0ABQ1YDC7</accession>
<dbReference type="InterPro" id="IPR028974">
    <property type="entry name" value="TSP_type-3_rpt"/>
</dbReference>
<evidence type="ECO:0008006" key="3">
    <source>
        <dbReference type="Google" id="ProtNLM"/>
    </source>
</evidence>
<comment type="caution">
    <text evidence="1">The sequence shown here is derived from an EMBL/GenBank/DDBJ whole genome shotgun (WGS) entry which is preliminary data.</text>
</comment>
<dbReference type="SUPFAM" id="SSF103647">
    <property type="entry name" value="TSP type-3 repeat"/>
    <property type="match status" value="1"/>
</dbReference>
<evidence type="ECO:0000313" key="2">
    <source>
        <dbReference type="Proteomes" id="UP000600214"/>
    </source>
</evidence>
<organism evidence="1 2">
    <name type="scientific">Dyadobacter endophyticus</name>
    <dbReference type="NCBI Taxonomy" id="1749036"/>
    <lineage>
        <taxon>Bacteria</taxon>
        <taxon>Pseudomonadati</taxon>
        <taxon>Bacteroidota</taxon>
        <taxon>Cytophagia</taxon>
        <taxon>Cytophagales</taxon>
        <taxon>Spirosomataceae</taxon>
        <taxon>Dyadobacter</taxon>
    </lineage>
</organism>
<sequence>MAISFGFTGPAAHTMIALRGAVTKSAAMMASCDPGDPAFVDSDGDGVGNDCDVDDDNDGVLDTDEGCETLFNNEFKGTFGVSPDAAAFFRDLQNPPGTGYSYGPGVNGNNAAGKYTVSNRAGSIVNHPGPIWEYAGHTDGSDTDCYLLVNGSTSVGTFFREDIQLTAGNGYRYQMWHKGAWNQGAGGAYNLRIEIRRVSDNLLVSSIATGAIGDVLWRSLGVDFTAPSTGVYRATLVNTSVQAGGNDFSIDDISLVNTNCGDFDGDGIANNLDTDSDNDGCPDAVEAGGADADADGVLGNSPVQVDENGRVIGQGGYTGIFQNVKNATRLLVNTAPGNQSVESGGTTSFTVAASAASTTTYIGSAPDFAGASATDVSATIAYQWQENSGSGFANITDGGIYSGTTTATLTLTGVNLNKNGATYRVLISHPDNACIAEQRDASLAVTGCAMDIGGTVFDDPTGIDDGVNGPAANGSTLGLYVTLITPGPGGSSQRVTPVSAAGTFLFTNVPSGSHKLVLGTTSTGTTEGQMPAGYFAIREGIAVLSGSGAGDGTVDGVMSLTADCAGIEHGTARIAADVNYQDNNFVISVEDPLPVSLIAFSIARQEQGVRLHWQTSSETNSDRFEIQHSRDARQWNLVTAVKAMGESTTDQSYTYLDKHPRQGMNFYRLKMIDLDGTFAFSSIKDLHTDDKHMVVAYPNPSDGPVQLTITNWKRVRSIFAVDVNGRELFQMGRPKSGSVELPARGKGISVLLIHFEDGTVKTVKILGR</sequence>
<dbReference type="EMBL" id="BMIA01000001">
    <property type="protein sequence ID" value="GGH20229.1"/>
    <property type="molecule type" value="Genomic_DNA"/>
</dbReference>
<dbReference type="Gene3D" id="4.10.1080.10">
    <property type="entry name" value="TSP type-3 repeat"/>
    <property type="match status" value="1"/>
</dbReference>
<dbReference type="Proteomes" id="UP000600214">
    <property type="component" value="Unassembled WGS sequence"/>
</dbReference>
<proteinExistence type="predicted"/>
<gene>
    <name evidence="1" type="ORF">GCM10007423_00520</name>
</gene>
<evidence type="ECO:0000313" key="1">
    <source>
        <dbReference type="EMBL" id="GGH20229.1"/>
    </source>
</evidence>
<keyword evidence="2" id="KW-1185">Reference proteome</keyword>
<name>A0ABQ1YDC7_9BACT</name>